<gene>
    <name evidence="1" type="ORF">ABVK25_006232</name>
</gene>
<comment type="caution">
    <text evidence="1">The sequence shown here is derived from an EMBL/GenBank/DDBJ whole genome shotgun (WGS) entry which is preliminary data.</text>
</comment>
<name>A0ABR4B6U1_9LECA</name>
<keyword evidence="2" id="KW-1185">Reference proteome</keyword>
<organism evidence="1 2">
    <name type="scientific">Lepraria finkii</name>
    <dbReference type="NCBI Taxonomy" id="1340010"/>
    <lineage>
        <taxon>Eukaryota</taxon>
        <taxon>Fungi</taxon>
        <taxon>Dikarya</taxon>
        <taxon>Ascomycota</taxon>
        <taxon>Pezizomycotina</taxon>
        <taxon>Lecanoromycetes</taxon>
        <taxon>OSLEUM clade</taxon>
        <taxon>Lecanoromycetidae</taxon>
        <taxon>Lecanorales</taxon>
        <taxon>Lecanorineae</taxon>
        <taxon>Stereocaulaceae</taxon>
        <taxon>Lepraria</taxon>
    </lineage>
</organism>
<evidence type="ECO:0000313" key="2">
    <source>
        <dbReference type="Proteomes" id="UP001590951"/>
    </source>
</evidence>
<evidence type="ECO:0000313" key="1">
    <source>
        <dbReference type="EMBL" id="KAL2053579.1"/>
    </source>
</evidence>
<dbReference type="Proteomes" id="UP001590951">
    <property type="component" value="Unassembled WGS sequence"/>
</dbReference>
<sequence length="134" mass="15047">MMAPGASTSIKLTWDVVASELVLPFRLDLPVDMGPPPYESKKAGISYWLSTLAEFKIAGKQHFVCESQEIMDLTVHDPEKALVNLPNPLLASDEIHLSKKSSAKTIRVTAGLHRQNMDQRLPSLHKHTYREQEQ</sequence>
<dbReference type="EMBL" id="JBHFEH010000020">
    <property type="protein sequence ID" value="KAL2053579.1"/>
    <property type="molecule type" value="Genomic_DNA"/>
</dbReference>
<reference evidence="1 2" key="1">
    <citation type="submission" date="2024-09" db="EMBL/GenBank/DDBJ databases">
        <title>Rethinking Asexuality: The Enigmatic Case of Functional Sexual Genes in Lepraria (Stereocaulaceae).</title>
        <authorList>
            <person name="Doellman M."/>
            <person name="Sun Y."/>
            <person name="Barcenas-Pena A."/>
            <person name="Lumbsch H.T."/>
            <person name="Grewe F."/>
        </authorList>
    </citation>
    <scope>NUCLEOTIDE SEQUENCE [LARGE SCALE GENOMIC DNA]</scope>
    <source>
        <strain evidence="1 2">Grewe 0041</strain>
    </source>
</reference>
<protein>
    <submittedName>
        <fullName evidence="1">Uncharacterized protein</fullName>
    </submittedName>
</protein>
<accession>A0ABR4B6U1</accession>
<proteinExistence type="predicted"/>